<dbReference type="InterPro" id="IPR038770">
    <property type="entry name" value="Na+/solute_symporter_sf"/>
</dbReference>
<dbReference type="InterPro" id="IPR004776">
    <property type="entry name" value="Mem_transp_PIN-like"/>
</dbReference>
<reference evidence="9" key="1">
    <citation type="submission" date="2022-06" db="EMBL/GenBank/DDBJ databases">
        <title>Ornithinimicrobium HY1793.</title>
        <authorList>
            <person name="Huang Y."/>
        </authorList>
    </citation>
    <scope>NUCLEOTIDE SEQUENCE</scope>
    <source>
        <strain evidence="9">HY1793</strain>
    </source>
</reference>
<evidence type="ECO:0000256" key="7">
    <source>
        <dbReference type="ARBA" id="ARBA00023136"/>
    </source>
</evidence>
<feature type="transmembrane region" description="Helical" evidence="8">
    <location>
        <begin position="280"/>
        <end position="302"/>
    </location>
</feature>
<feature type="transmembrane region" description="Helical" evidence="8">
    <location>
        <begin position="232"/>
        <end position="260"/>
    </location>
</feature>
<dbReference type="PANTHER" id="PTHR36838:SF4">
    <property type="entry name" value="AUXIN EFFLUX CARRIER FAMILY PROTEIN"/>
    <property type="match status" value="1"/>
</dbReference>
<dbReference type="EMBL" id="CP099489">
    <property type="protein sequence ID" value="USQ80237.1"/>
    <property type="molecule type" value="Genomic_DNA"/>
</dbReference>
<keyword evidence="5 8" id="KW-0812">Transmembrane</keyword>
<dbReference type="Proteomes" id="UP001056455">
    <property type="component" value="Chromosome"/>
</dbReference>
<evidence type="ECO:0000256" key="6">
    <source>
        <dbReference type="ARBA" id="ARBA00022989"/>
    </source>
</evidence>
<evidence type="ECO:0000313" key="9">
    <source>
        <dbReference type="EMBL" id="USQ80237.1"/>
    </source>
</evidence>
<evidence type="ECO:0000256" key="3">
    <source>
        <dbReference type="ARBA" id="ARBA00022448"/>
    </source>
</evidence>
<feature type="transmembrane region" description="Helical" evidence="8">
    <location>
        <begin position="63"/>
        <end position="82"/>
    </location>
</feature>
<feature type="transmembrane region" description="Helical" evidence="8">
    <location>
        <begin position="122"/>
        <end position="146"/>
    </location>
</feature>
<keyword evidence="6 8" id="KW-1133">Transmembrane helix</keyword>
<feature type="transmembrane region" description="Helical" evidence="8">
    <location>
        <begin position="193"/>
        <end position="212"/>
    </location>
</feature>
<keyword evidence="10" id="KW-1185">Reference proteome</keyword>
<keyword evidence="7 8" id="KW-0472">Membrane</keyword>
<gene>
    <name evidence="9" type="ORF">NF556_00815</name>
</gene>
<evidence type="ECO:0000256" key="8">
    <source>
        <dbReference type="SAM" id="Phobius"/>
    </source>
</evidence>
<evidence type="ECO:0000256" key="5">
    <source>
        <dbReference type="ARBA" id="ARBA00022692"/>
    </source>
</evidence>
<feature type="transmembrane region" description="Helical" evidence="8">
    <location>
        <begin position="166"/>
        <end position="187"/>
    </location>
</feature>
<evidence type="ECO:0000256" key="4">
    <source>
        <dbReference type="ARBA" id="ARBA00022475"/>
    </source>
</evidence>
<evidence type="ECO:0000256" key="1">
    <source>
        <dbReference type="ARBA" id="ARBA00004651"/>
    </source>
</evidence>
<organism evidence="9 10">
    <name type="scientific">Ornithinimicrobium faecis</name>
    <dbReference type="NCBI Taxonomy" id="2934158"/>
    <lineage>
        <taxon>Bacteria</taxon>
        <taxon>Bacillati</taxon>
        <taxon>Actinomycetota</taxon>
        <taxon>Actinomycetes</taxon>
        <taxon>Micrococcales</taxon>
        <taxon>Ornithinimicrobiaceae</taxon>
        <taxon>Ornithinimicrobium</taxon>
    </lineage>
</organism>
<dbReference type="RefSeq" id="WP_252593613.1">
    <property type="nucleotide sequence ID" value="NZ_CP099489.1"/>
</dbReference>
<proteinExistence type="inferred from homology"/>
<comment type="similarity">
    <text evidence="2">Belongs to the auxin efflux carrier (TC 2.A.69) family.</text>
</comment>
<protein>
    <submittedName>
        <fullName evidence="9">AEC family transporter</fullName>
    </submittedName>
</protein>
<dbReference type="Gene3D" id="1.20.1530.20">
    <property type="match status" value="1"/>
</dbReference>
<keyword evidence="4" id="KW-1003">Cell membrane</keyword>
<name>A0ABY4YUH7_9MICO</name>
<accession>A0ABY4YUH7</accession>
<evidence type="ECO:0000256" key="2">
    <source>
        <dbReference type="ARBA" id="ARBA00010145"/>
    </source>
</evidence>
<sequence length="305" mass="31671">MDLVVTAIVPIVLLLVLGWTLRHRLLTDQGFWSGLEWTSYYVFMPALFLSSITGADLGAVSPVPLIVSLAVPVLVATGLVVLLRRPLRADGPALTSLVQGSIRFNTYIGLVLAAALHGRDGIATFALAAALMVPLVNVICVSLLTLHGDHGANRPQLWRELATNPLVVSCLAALGLNLLGLSIPGPLGTTVDLLAEPALVCGTLVAGAAVTLRIDRRDVLHIAVTSVLKLALLPIGVGALASTLGISGVMLVSVVIITAIPTPPTTYVLASRMGGDTRLMASLIGAQTCLAMLTLPVIIPLATSF</sequence>
<keyword evidence="3" id="KW-0813">Transport</keyword>
<feature type="transmembrane region" description="Helical" evidence="8">
    <location>
        <begin position="94"/>
        <end position="116"/>
    </location>
</feature>
<dbReference type="PANTHER" id="PTHR36838">
    <property type="entry name" value="AUXIN EFFLUX CARRIER FAMILY PROTEIN"/>
    <property type="match status" value="1"/>
</dbReference>
<evidence type="ECO:0000313" key="10">
    <source>
        <dbReference type="Proteomes" id="UP001056455"/>
    </source>
</evidence>
<dbReference type="Pfam" id="PF03547">
    <property type="entry name" value="Mem_trans"/>
    <property type="match status" value="1"/>
</dbReference>
<comment type="subcellular location">
    <subcellularLocation>
        <location evidence="1">Cell membrane</location>
        <topology evidence="1">Multi-pass membrane protein</topology>
    </subcellularLocation>
</comment>